<dbReference type="InterPro" id="IPR002740">
    <property type="entry name" value="EVE_domain"/>
</dbReference>
<dbReference type="Gene3D" id="3.10.590.10">
    <property type="entry name" value="ph1033 like domains"/>
    <property type="match status" value="1"/>
</dbReference>
<reference evidence="2" key="1">
    <citation type="submission" date="2013-08" db="EMBL/GenBank/DDBJ databases">
        <authorList>
            <person name="Mendez C."/>
            <person name="Richter M."/>
            <person name="Ferrer M."/>
            <person name="Sanchez J."/>
        </authorList>
    </citation>
    <scope>NUCLEOTIDE SEQUENCE</scope>
</reference>
<name>T1A7B0_9ZZZZ</name>
<sequence>MARWLLKEDPESYRFSDLVRDRTTEWNGVHNALALRHLRAMRPGDEAIMYHTGAERAAVGILRVSSEPRPDPHDDRGSWSIEVRPVRALHHPVALERLKQEAVFFDSPLVRIGRLSVLPLTEAQWNRVLALE</sequence>
<dbReference type="GO" id="GO:0005634">
    <property type="term" value="C:nucleus"/>
    <property type="evidence" value="ECO:0007669"/>
    <property type="project" value="TreeGrafter"/>
</dbReference>
<accession>T1A7B0</accession>
<evidence type="ECO:0000313" key="2">
    <source>
        <dbReference type="EMBL" id="EQD37725.1"/>
    </source>
</evidence>
<proteinExistence type="predicted"/>
<protein>
    <submittedName>
        <fullName evidence="2">Protein belonging to Uncharacterized protein family UPF0310</fullName>
    </submittedName>
</protein>
<dbReference type="PANTHER" id="PTHR14087">
    <property type="entry name" value="THYMOCYTE NUCLEAR PROTEIN 1"/>
    <property type="match status" value="1"/>
</dbReference>
<gene>
    <name evidence="2" type="ORF">B1B_16010</name>
</gene>
<dbReference type="Pfam" id="PF01878">
    <property type="entry name" value="EVE"/>
    <property type="match status" value="1"/>
</dbReference>
<organism evidence="2">
    <name type="scientific">mine drainage metagenome</name>
    <dbReference type="NCBI Taxonomy" id="410659"/>
    <lineage>
        <taxon>unclassified sequences</taxon>
        <taxon>metagenomes</taxon>
        <taxon>ecological metagenomes</taxon>
    </lineage>
</organism>
<evidence type="ECO:0000259" key="1">
    <source>
        <dbReference type="Pfam" id="PF01878"/>
    </source>
</evidence>
<dbReference type="AlphaFoldDB" id="T1A7B0"/>
<dbReference type="EMBL" id="AUZY01010646">
    <property type="protein sequence ID" value="EQD37725.1"/>
    <property type="molecule type" value="Genomic_DNA"/>
</dbReference>
<dbReference type="InterPro" id="IPR015947">
    <property type="entry name" value="PUA-like_sf"/>
</dbReference>
<feature type="domain" description="EVE" evidence="1">
    <location>
        <begin position="3"/>
        <end position="130"/>
    </location>
</feature>
<dbReference type="PANTHER" id="PTHR14087:SF7">
    <property type="entry name" value="THYMOCYTE NUCLEAR PROTEIN 1"/>
    <property type="match status" value="1"/>
</dbReference>
<dbReference type="InterPro" id="IPR052181">
    <property type="entry name" value="5hmC_binding"/>
</dbReference>
<reference evidence="2" key="2">
    <citation type="journal article" date="2014" name="ISME J.">
        <title>Microbial stratification in low pH oxic and suboxic macroscopic growths along an acid mine drainage.</title>
        <authorList>
            <person name="Mendez-Garcia C."/>
            <person name="Mesa V."/>
            <person name="Sprenger R.R."/>
            <person name="Richter M."/>
            <person name="Diez M.S."/>
            <person name="Solano J."/>
            <person name="Bargiela R."/>
            <person name="Golyshina O.V."/>
            <person name="Manteca A."/>
            <person name="Ramos J.L."/>
            <person name="Gallego J.R."/>
            <person name="Llorente I."/>
            <person name="Martins Dos Santos V.A."/>
            <person name="Jensen O.N."/>
            <person name="Pelaez A.I."/>
            <person name="Sanchez J."/>
            <person name="Ferrer M."/>
        </authorList>
    </citation>
    <scope>NUCLEOTIDE SEQUENCE</scope>
</reference>
<comment type="caution">
    <text evidence="2">The sequence shown here is derived from an EMBL/GenBank/DDBJ whole genome shotgun (WGS) entry which is preliminary data.</text>
</comment>
<dbReference type="SUPFAM" id="SSF88697">
    <property type="entry name" value="PUA domain-like"/>
    <property type="match status" value="1"/>
</dbReference>